<evidence type="ECO:0000313" key="6">
    <source>
        <dbReference type="Proteomes" id="UP000801492"/>
    </source>
</evidence>
<dbReference type="AlphaFoldDB" id="A0A8K0DB65"/>
<protein>
    <submittedName>
        <fullName evidence="5">Uncharacterized protein</fullName>
    </submittedName>
</protein>
<comment type="caution">
    <text evidence="5">The sequence shown here is derived from an EMBL/GenBank/DDBJ whole genome shotgun (WGS) entry which is preliminary data.</text>
</comment>
<dbReference type="EMBL" id="VTPC01001983">
    <property type="protein sequence ID" value="KAF2900821.1"/>
    <property type="molecule type" value="Genomic_DNA"/>
</dbReference>
<keyword evidence="1 4" id="KW-0732">Signal</keyword>
<dbReference type="SMART" id="SM00700">
    <property type="entry name" value="JHBP"/>
    <property type="match status" value="1"/>
</dbReference>
<feature type="signal peptide" evidence="4">
    <location>
        <begin position="1"/>
        <end position="19"/>
    </location>
</feature>
<keyword evidence="6" id="KW-1185">Reference proteome</keyword>
<dbReference type="Pfam" id="PF06585">
    <property type="entry name" value="JHBP"/>
    <property type="match status" value="1"/>
</dbReference>
<evidence type="ECO:0000256" key="4">
    <source>
        <dbReference type="SAM" id="SignalP"/>
    </source>
</evidence>
<evidence type="ECO:0000256" key="1">
    <source>
        <dbReference type="ARBA" id="ARBA00022729"/>
    </source>
</evidence>
<dbReference type="PANTHER" id="PTHR11008">
    <property type="entry name" value="PROTEIN TAKEOUT-LIKE PROTEIN"/>
    <property type="match status" value="1"/>
</dbReference>
<dbReference type="Proteomes" id="UP000801492">
    <property type="component" value="Unassembled WGS sequence"/>
</dbReference>
<gene>
    <name evidence="5" type="ORF">ILUMI_05360</name>
</gene>
<evidence type="ECO:0000256" key="3">
    <source>
        <dbReference type="ARBA" id="ARBA00060902"/>
    </source>
</evidence>
<dbReference type="FunFam" id="3.15.10.30:FF:000001">
    <property type="entry name" value="Takeout-like protein 1"/>
    <property type="match status" value="1"/>
</dbReference>
<dbReference type="PANTHER" id="PTHR11008:SF32">
    <property type="entry name" value="CIRCADIAN CLOCK-CONTROLLED PROTEIN DAYWAKE-RELATED"/>
    <property type="match status" value="1"/>
</dbReference>
<dbReference type="InterPro" id="IPR010562">
    <property type="entry name" value="Haemolymph_juvenile_hormone-bd"/>
</dbReference>
<dbReference type="GO" id="GO:0005615">
    <property type="term" value="C:extracellular space"/>
    <property type="evidence" value="ECO:0007669"/>
    <property type="project" value="TreeGrafter"/>
</dbReference>
<reference evidence="5" key="1">
    <citation type="submission" date="2019-08" db="EMBL/GenBank/DDBJ databases">
        <title>The genome of the North American firefly Photinus pyralis.</title>
        <authorList>
            <consortium name="Photinus pyralis genome working group"/>
            <person name="Fallon T.R."/>
            <person name="Sander Lower S.E."/>
            <person name="Weng J.-K."/>
        </authorList>
    </citation>
    <scope>NUCLEOTIDE SEQUENCE</scope>
    <source>
        <strain evidence="5">TRF0915ILg1</strain>
        <tissue evidence="5">Whole body</tissue>
    </source>
</reference>
<dbReference type="GO" id="GO:0007623">
    <property type="term" value="P:circadian rhythm"/>
    <property type="evidence" value="ECO:0007669"/>
    <property type="project" value="UniProtKB-ARBA"/>
</dbReference>
<dbReference type="Gene3D" id="3.15.10.30">
    <property type="entry name" value="Haemolymph juvenile hormone binding protein"/>
    <property type="match status" value="1"/>
</dbReference>
<keyword evidence="2" id="KW-0090">Biological rhythms</keyword>
<accession>A0A8K0DB65</accession>
<sequence>MHTLKGLIVLVAVICCATGLDLPPDFQKCKRSDNNVNECLKAAIQDALPKLKDGLPAFGFPKIQPLDIPSITVGEGKGAVHVIQNFNDVKIYGIPLAVLDKVDAKLTDTSVAIDISATLKEVKIEAKYDFNGRILLLPIVGNGNSAVQFENVKAQVHFGCKLITKKNKGYIDCNDVTIKLDPQKIVFNFDNLFNGDERLGTEMNRLLNDNWKEIWEDVKHGYEDSLSIIIQDIGNKIIKKVPYDDLIP</sequence>
<dbReference type="OrthoDB" id="8190514at2759"/>
<name>A0A8K0DB65_IGNLU</name>
<evidence type="ECO:0000256" key="2">
    <source>
        <dbReference type="ARBA" id="ARBA00023108"/>
    </source>
</evidence>
<evidence type="ECO:0000313" key="5">
    <source>
        <dbReference type="EMBL" id="KAF2900821.1"/>
    </source>
</evidence>
<proteinExistence type="inferred from homology"/>
<dbReference type="InterPro" id="IPR038606">
    <property type="entry name" value="To_sf"/>
</dbReference>
<feature type="chain" id="PRO_5035459126" evidence="4">
    <location>
        <begin position="20"/>
        <end position="248"/>
    </location>
</feature>
<comment type="similarity">
    <text evidence="3">Belongs to the TO family.</text>
</comment>
<organism evidence="5 6">
    <name type="scientific">Ignelater luminosus</name>
    <name type="common">Cucubano</name>
    <name type="synonym">Pyrophorus luminosus</name>
    <dbReference type="NCBI Taxonomy" id="2038154"/>
    <lineage>
        <taxon>Eukaryota</taxon>
        <taxon>Metazoa</taxon>
        <taxon>Ecdysozoa</taxon>
        <taxon>Arthropoda</taxon>
        <taxon>Hexapoda</taxon>
        <taxon>Insecta</taxon>
        <taxon>Pterygota</taxon>
        <taxon>Neoptera</taxon>
        <taxon>Endopterygota</taxon>
        <taxon>Coleoptera</taxon>
        <taxon>Polyphaga</taxon>
        <taxon>Elateriformia</taxon>
        <taxon>Elateroidea</taxon>
        <taxon>Elateridae</taxon>
        <taxon>Agrypninae</taxon>
        <taxon>Pyrophorini</taxon>
        <taxon>Ignelater</taxon>
    </lineage>
</organism>